<dbReference type="EMBL" id="CP031517">
    <property type="protein sequence ID" value="QOS39374.1"/>
    <property type="molecule type" value="Genomic_DNA"/>
</dbReference>
<name>A0A7M1XIH3_9SPIR</name>
<dbReference type="Proteomes" id="UP000593591">
    <property type="component" value="Chromosome"/>
</dbReference>
<sequence>MISNNITIESTLKWAKSLSDEQLFLLIEDLNTISDERRKIISRHNKQCLSYSNKRNFCCPMCGFPVVKNGKRKDGAQIYRCKNPERHHQFVSTSGTSFSASKITDEKIKQIITLILLGCPVWVVAWIADTTAKTVAFWRNRCLDAAVDWASATTLCDHVWFDEMVFAPNRAEDSADGRKWKINSTTGRLRKEIQVVIAFDEHGYGFARRLEKSGSAGYKEIKQAMEGKIKEKTILTHDAAYSHNCLFEDNGLGFINDAIKANQEDKDYMRKMGPLNNLCAYLRFEYTRHKGIKTEKLEHYIDFFMYRYFHVRKNGLEMTMEHLFKRISGTKKAIIIEDPSKKQRNGELFYPTFAPIDEFFENINLMGCNS</sequence>
<evidence type="ECO:0000313" key="1">
    <source>
        <dbReference type="EMBL" id="QOS39374.1"/>
    </source>
</evidence>
<proteinExistence type="predicted"/>
<protein>
    <submittedName>
        <fullName evidence="1">IS1 family transposase</fullName>
    </submittedName>
</protein>
<dbReference type="KEGG" id="trc:DYE49_02440"/>
<evidence type="ECO:0000313" key="2">
    <source>
        <dbReference type="Proteomes" id="UP000593591"/>
    </source>
</evidence>
<gene>
    <name evidence="1" type="ORF">DYE49_02440</name>
</gene>
<reference evidence="1 2" key="1">
    <citation type="submission" date="2018-08" db="EMBL/GenBank/DDBJ databases">
        <title>The first complete genome of Treponema rectale (CHPAT), a commensal spirochete of the bovine rectum.</title>
        <authorList>
            <person name="Staton G.J."/>
            <person name="Clegg S.R."/>
            <person name="Carter S.D."/>
            <person name="Radford A.D."/>
            <person name="Darby A."/>
            <person name="Hall N."/>
            <person name="Birtles R.J."/>
            <person name="Evans N.J."/>
        </authorList>
    </citation>
    <scope>NUCLEOTIDE SEQUENCE [LARGE SCALE GENOMIC DNA]</scope>
    <source>
        <strain evidence="1 2">CHPA</strain>
    </source>
</reference>
<dbReference type="AlphaFoldDB" id="A0A7M1XIH3"/>
<organism evidence="1 2">
    <name type="scientific">Treponema rectale</name>
    <dbReference type="NCBI Taxonomy" id="744512"/>
    <lineage>
        <taxon>Bacteria</taxon>
        <taxon>Pseudomonadati</taxon>
        <taxon>Spirochaetota</taxon>
        <taxon>Spirochaetia</taxon>
        <taxon>Spirochaetales</taxon>
        <taxon>Treponemataceae</taxon>
        <taxon>Treponema</taxon>
    </lineage>
</organism>
<accession>A0A7M1XIH3</accession>